<accession>A0ABV2WQY0</accession>
<dbReference type="InterPro" id="IPR002129">
    <property type="entry name" value="PyrdxlP-dep_de-COase"/>
</dbReference>
<dbReference type="Proteomes" id="UP001550628">
    <property type="component" value="Unassembled WGS sequence"/>
</dbReference>
<keyword evidence="4 7" id="KW-0663">Pyridoxal phosphate</keyword>
<comment type="cofactor">
    <cofactor evidence="1 7">
        <name>pyridoxal 5'-phosphate</name>
        <dbReference type="ChEBI" id="CHEBI:597326"/>
    </cofactor>
</comment>
<organism evidence="10 11">
    <name type="scientific">Nocardia rhamnosiphila</name>
    <dbReference type="NCBI Taxonomy" id="426716"/>
    <lineage>
        <taxon>Bacteria</taxon>
        <taxon>Bacillati</taxon>
        <taxon>Actinomycetota</taxon>
        <taxon>Actinomycetes</taxon>
        <taxon>Mycobacteriales</taxon>
        <taxon>Nocardiaceae</taxon>
        <taxon>Nocardia</taxon>
    </lineage>
</organism>
<dbReference type="Gene3D" id="4.10.280.50">
    <property type="match status" value="1"/>
</dbReference>
<dbReference type="NCBIfam" id="TIGR01788">
    <property type="entry name" value="Glu-decarb-GAD"/>
    <property type="match status" value="1"/>
</dbReference>
<evidence type="ECO:0000256" key="3">
    <source>
        <dbReference type="ARBA" id="ARBA00012421"/>
    </source>
</evidence>
<dbReference type="Gene3D" id="3.90.1150.160">
    <property type="match status" value="1"/>
</dbReference>
<proteinExistence type="inferred from homology"/>
<evidence type="ECO:0000313" key="10">
    <source>
        <dbReference type="EMBL" id="MEU1953285.1"/>
    </source>
</evidence>
<feature type="region of interest" description="Disordered" evidence="9">
    <location>
        <begin position="454"/>
        <end position="479"/>
    </location>
</feature>
<evidence type="ECO:0000256" key="7">
    <source>
        <dbReference type="RuleBase" id="RU000382"/>
    </source>
</evidence>
<keyword evidence="11" id="KW-1185">Reference proteome</keyword>
<dbReference type="EC" id="4.1.1.15" evidence="3 8"/>
<evidence type="ECO:0000256" key="1">
    <source>
        <dbReference type="ARBA" id="ARBA00001933"/>
    </source>
</evidence>
<dbReference type="GeneID" id="96244446"/>
<evidence type="ECO:0000256" key="4">
    <source>
        <dbReference type="ARBA" id="ARBA00022898"/>
    </source>
</evidence>
<evidence type="ECO:0000256" key="2">
    <source>
        <dbReference type="ARBA" id="ARBA00009533"/>
    </source>
</evidence>
<evidence type="ECO:0000256" key="6">
    <source>
        <dbReference type="ARBA" id="ARBA00048868"/>
    </source>
</evidence>
<dbReference type="InterPro" id="IPR015424">
    <property type="entry name" value="PyrdxlP-dep_Trfase"/>
</dbReference>
<dbReference type="Gene3D" id="3.40.640.10">
    <property type="entry name" value="Type I PLP-dependent aspartate aminotransferase-like (Major domain)"/>
    <property type="match status" value="1"/>
</dbReference>
<comment type="similarity">
    <text evidence="2 7">Belongs to the group II decarboxylase family.</text>
</comment>
<comment type="catalytic activity">
    <reaction evidence="6 8">
        <text>L-glutamate + H(+) = 4-aminobutanoate + CO2</text>
        <dbReference type="Rhea" id="RHEA:17785"/>
        <dbReference type="ChEBI" id="CHEBI:15378"/>
        <dbReference type="ChEBI" id="CHEBI:16526"/>
        <dbReference type="ChEBI" id="CHEBI:29985"/>
        <dbReference type="ChEBI" id="CHEBI:59888"/>
        <dbReference type="EC" id="4.1.1.15"/>
    </reaction>
</comment>
<dbReference type="PANTHER" id="PTHR43321:SF3">
    <property type="entry name" value="GLUTAMATE DECARBOXYLASE"/>
    <property type="match status" value="1"/>
</dbReference>
<evidence type="ECO:0000256" key="5">
    <source>
        <dbReference type="ARBA" id="ARBA00023239"/>
    </source>
</evidence>
<dbReference type="SUPFAM" id="SSF53383">
    <property type="entry name" value="PLP-dependent transferases"/>
    <property type="match status" value="1"/>
</dbReference>
<gene>
    <name evidence="10" type="ORF">ABZ510_15590</name>
</gene>
<sequence>MALTHPSRPGGTGRDDIAVNPVFTREPVEVPRNRLPAAELDSETAYQIVHDELLLDGNARLNLATFVTTWMEPAAQVLMSECFDKNMIDKDEYPRTAELEQRCVRILADLWHAADPDHAVGCSTTGSSEACMLAGLAMKRRWQLRRRAAGQSAERPNLVMGINVQVCWEKFAEYWDVEPRVVPMSGERFHLTAEEAAARCDENTIGVVAILGSTFDGSYEPVAEICAALDRVQAEHGWDIPVHVDGASGAMIAPFCDPGLEWDFRQPRVASINTSGHKYGLIYPGVGWVLWRDADALPDALVFRVNYLGGEMPTFALNFSRPGAQVVAQYYTFLRLGHRGYARVQGYCREVASALADRIARLGPFRLITDGRQLPVFAFTLAEGETGYSVFDVSAALREQGWLVPAYTFPADREDLAVLRVVVRNGFSHDLADLLIEALQRALPRLRAQQAPQRGAEAASFSHGADTRPHSAGVRPTGG</sequence>
<evidence type="ECO:0000256" key="9">
    <source>
        <dbReference type="SAM" id="MobiDB-lite"/>
    </source>
</evidence>
<name>A0ABV2WQY0_9NOCA</name>
<comment type="caution">
    <text evidence="10">The sequence shown here is derived from an EMBL/GenBank/DDBJ whole genome shotgun (WGS) entry which is preliminary data.</text>
</comment>
<keyword evidence="5 7" id="KW-0456">Lyase</keyword>
<evidence type="ECO:0000256" key="8">
    <source>
        <dbReference type="RuleBase" id="RU361171"/>
    </source>
</evidence>
<dbReference type="InterPro" id="IPR015421">
    <property type="entry name" value="PyrdxlP-dep_Trfase_major"/>
</dbReference>
<dbReference type="EMBL" id="JBEYBF010000009">
    <property type="protein sequence ID" value="MEU1953285.1"/>
    <property type="molecule type" value="Genomic_DNA"/>
</dbReference>
<protein>
    <recommendedName>
        <fullName evidence="3 8">Glutamate decarboxylase</fullName>
        <ecNumber evidence="3 8">4.1.1.15</ecNumber>
    </recommendedName>
</protein>
<evidence type="ECO:0000313" key="11">
    <source>
        <dbReference type="Proteomes" id="UP001550628"/>
    </source>
</evidence>
<reference evidence="10 11" key="1">
    <citation type="submission" date="2024-06" db="EMBL/GenBank/DDBJ databases">
        <title>The Natural Products Discovery Center: Release of the First 8490 Sequenced Strains for Exploring Actinobacteria Biosynthetic Diversity.</title>
        <authorList>
            <person name="Kalkreuter E."/>
            <person name="Kautsar S.A."/>
            <person name="Yang D."/>
            <person name="Bader C.D."/>
            <person name="Teijaro C.N."/>
            <person name="Fluegel L."/>
            <person name="Davis C.M."/>
            <person name="Simpson J.R."/>
            <person name="Lauterbach L."/>
            <person name="Steele A.D."/>
            <person name="Gui C."/>
            <person name="Meng S."/>
            <person name="Li G."/>
            <person name="Viehrig K."/>
            <person name="Ye F."/>
            <person name="Su P."/>
            <person name="Kiefer A.F."/>
            <person name="Nichols A."/>
            <person name="Cepeda A.J."/>
            <person name="Yan W."/>
            <person name="Fan B."/>
            <person name="Jiang Y."/>
            <person name="Adhikari A."/>
            <person name="Zheng C.-J."/>
            <person name="Schuster L."/>
            <person name="Cowan T.M."/>
            <person name="Smanski M.J."/>
            <person name="Chevrette M.G."/>
            <person name="De Carvalho L.P.S."/>
            <person name="Shen B."/>
        </authorList>
    </citation>
    <scope>NUCLEOTIDE SEQUENCE [LARGE SCALE GENOMIC DNA]</scope>
    <source>
        <strain evidence="10 11">NPDC019708</strain>
    </source>
</reference>
<dbReference type="GO" id="GO:0004351">
    <property type="term" value="F:glutamate decarboxylase activity"/>
    <property type="evidence" value="ECO:0007669"/>
    <property type="project" value="UniProtKB-EC"/>
</dbReference>
<dbReference type="RefSeq" id="WP_030523092.1">
    <property type="nucleotide sequence ID" value="NZ_JBEYBD010000006.1"/>
</dbReference>
<dbReference type="CDD" id="cd06450">
    <property type="entry name" value="DOPA_deC_like"/>
    <property type="match status" value="1"/>
</dbReference>
<dbReference type="Pfam" id="PF00282">
    <property type="entry name" value="Pyridoxal_deC"/>
    <property type="match status" value="1"/>
</dbReference>
<keyword evidence="8" id="KW-0210">Decarboxylase</keyword>
<dbReference type="PANTHER" id="PTHR43321">
    <property type="entry name" value="GLUTAMATE DECARBOXYLASE"/>
    <property type="match status" value="1"/>
</dbReference>
<dbReference type="InterPro" id="IPR010107">
    <property type="entry name" value="Glutamate_decarboxylase"/>
</dbReference>